<dbReference type="GO" id="GO:0003676">
    <property type="term" value="F:nucleic acid binding"/>
    <property type="evidence" value="ECO:0007669"/>
    <property type="project" value="InterPro"/>
</dbReference>
<reference evidence="3" key="1">
    <citation type="submission" date="2021-06" db="EMBL/GenBank/DDBJ databases">
        <authorList>
            <person name="Kallberg Y."/>
            <person name="Tangrot J."/>
            <person name="Rosling A."/>
        </authorList>
    </citation>
    <scope>NUCLEOTIDE SEQUENCE</scope>
    <source>
        <strain evidence="3">FL966</strain>
    </source>
</reference>
<dbReference type="Proteomes" id="UP000789759">
    <property type="component" value="Unassembled WGS sequence"/>
</dbReference>
<dbReference type="OrthoDB" id="2476944at2759"/>
<dbReference type="Gene3D" id="4.10.60.10">
    <property type="entry name" value="Zinc finger, CCHC-type"/>
    <property type="match status" value="1"/>
</dbReference>
<dbReference type="GO" id="GO:0008270">
    <property type="term" value="F:zinc ion binding"/>
    <property type="evidence" value="ECO:0007669"/>
    <property type="project" value="UniProtKB-KW"/>
</dbReference>
<keyword evidence="1" id="KW-0863">Zinc-finger</keyword>
<dbReference type="EMBL" id="CAJVQA010017882">
    <property type="protein sequence ID" value="CAG8750919.1"/>
    <property type="molecule type" value="Genomic_DNA"/>
</dbReference>
<proteinExistence type="predicted"/>
<dbReference type="Pfam" id="PF00098">
    <property type="entry name" value="zf-CCHC"/>
    <property type="match status" value="1"/>
</dbReference>
<name>A0A9N9NQC4_9GLOM</name>
<protein>
    <submittedName>
        <fullName evidence="3">17816_t:CDS:1</fullName>
    </submittedName>
</protein>
<comment type="caution">
    <text evidence="3">The sequence shown here is derived from an EMBL/GenBank/DDBJ whole genome shotgun (WGS) entry which is preliminary data.</text>
</comment>
<accession>A0A9N9NQC4</accession>
<gene>
    <name evidence="3" type="ORF">CPELLU_LOCUS14702</name>
</gene>
<keyword evidence="1" id="KW-0862">Zinc</keyword>
<evidence type="ECO:0000256" key="1">
    <source>
        <dbReference type="PROSITE-ProRule" id="PRU00047"/>
    </source>
</evidence>
<keyword evidence="1" id="KW-0479">Metal-binding</keyword>
<sequence length="148" mass="17368">MNNQNQVNKLRRCYKCGQEGHIARNCPARTLHQQPTNQRNKIMNNEAGNLKIKGMNVCYFEINDIVKGEVEDEHEMPSWAQKNLKEASFVVLIIPKAWVNLSEKNDDYDNKTDTEDIMTMRRIEIDENVLYNNNEEWRSIVQKANNLN</sequence>
<evidence type="ECO:0000313" key="4">
    <source>
        <dbReference type="Proteomes" id="UP000789759"/>
    </source>
</evidence>
<dbReference type="InterPro" id="IPR036875">
    <property type="entry name" value="Znf_CCHC_sf"/>
</dbReference>
<dbReference type="AlphaFoldDB" id="A0A9N9NQC4"/>
<organism evidence="3 4">
    <name type="scientific">Cetraspora pellucida</name>
    <dbReference type="NCBI Taxonomy" id="1433469"/>
    <lineage>
        <taxon>Eukaryota</taxon>
        <taxon>Fungi</taxon>
        <taxon>Fungi incertae sedis</taxon>
        <taxon>Mucoromycota</taxon>
        <taxon>Glomeromycotina</taxon>
        <taxon>Glomeromycetes</taxon>
        <taxon>Diversisporales</taxon>
        <taxon>Gigasporaceae</taxon>
        <taxon>Cetraspora</taxon>
    </lineage>
</organism>
<dbReference type="SMART" id="SM00343">
    <property type="entry name" value="ZnF_C2HC"/>
    <property type="match status" value="1"/>
</dbReference>
<dbReference type="SUPFAM" id="SSF57756">
    <property type="entry name" value="Retrovirus zinc finger-like domains"/>
    <property type="match status" value="1"/>
</dbReference>
<feature type="domain" description="CCHC-type" evidence="2">
    <location>
        <begin position="11"/>
        <end position="27"/>
    </location>
</feature>
<keyword evidence="4" id="KW-1185">Reference proteome</keyword>
<evidence type="ECO:0000313" key="3">
    <source>
        <dbReference type="EMBL" id="CAG8750919.1"/>
    </source>
</evidence>
<dbReference type="PROSITE" id="PS50158">
    <property type="entry name" value="ZF_CCHC"/>
    <property type="match status" value="1"/>
</dbReference>
<evidence type="ECO:0000259" key="2">
    <source>
        <dbReference type="PROSITE" id="PS50158"/>
    </source>
</evidence>
<dbReference type="InterPro" id="IPR001878">
    <property type="entry name" value="Znf_CCHC"/>
</dbReference>